<sequence>MKRVVRAVAAMLAAGIMAFGISANGYAYSPQIEPFPIGIFWPPGPAETTSARYAEINEMNANFVVGGNGVSTLATNDQALMHASNNGIRLLVDDVRLMWRSQLIEQKATGFGLNVSSSSALGQTFKTPAGTGWGLNTVKLYVDKTNWPASTTLTLKLYDSPAKATLLASSSINGSANTYYPEFQFHTVVQSDKSYYVELTSSSPTPVGWVVTSSSDVYPGGQAYMNGTVQNLDFWFEMNVSQRAYNDGNRPSNADIDAIANYYKNKSGLQGYHVTDEPSALQMTRILETTRRIRMNDPNHTAFVNLFPTYANANQLGLDQLTGLYVSSAAPIGQTFKTKPGLTKIDTVQWWIDKNTWGAGEALTLKLWDSSAKQTLIAQSTLTTPPTEWPQFALNATISGNTSYYMELTHNGGGDNSVGWVVRSNTGDDWYPDGNGSINGAAFNGDFWFTINQSIQGGTYEDYVYRWMYTNPDVLVFDHYPFMASGQIRSDYYTNLEVIRRQALLGNADFWSYIQSVGISGVWKTPTQSEMNYQIYTNLAYGAKGYIYFTYWTPASSGGESFANGLILPDGTKNASYTWAQSINAKVKQWGPVLNSLRSEAVYHTGSSLPSSVTALPAGFFWQLDQTSLPSVIGYFKNASGRKYVMVVNRDTVNARTLSFTLATKPSSVKEISSVNGAEIDTNYNASTGTLSSSFAAGEGKLFVLPSGY</sequence>
<evidence type="ECO:0000256" key="1">
    <source>
        <dbReference type="SAM" id="SignalP"/>
    </source>
</evidence>
<organism evidence="2 3">
    <name type="scientific">Paenibacillus mendelii</name>
    <dbReference type="NCBI Taxonomy" id="206163"/>
    <lineage>
        <taxon>Bacteria</taxon>
        <taxon>Bacillati</taxon>
        <taxon>Bacillota</taxon>
        <taxon>Bacilli</taxon>
        <taxon>Bacillales</taxon>
        <taxon>Paenibacillaceae</taxon>
        <taxon>Paenibacillus</taxon>
    </lineage>
</organism>
<evidence type="ECO:0000313" key="2">
    <source>
        <dbReference type="EMBL" id="MFC0390550.1"/>
    </source>
</evidence>
<evidence type="ECO:0008006" key="4">
    <source>
        <dbReference type="Google" id="ProtNLM"/>
    </source>
</evidence>
<dbReference type="EMBL" id="JBHLVF010000008">
    <property type="protein sequence ID" value="MFC0390550.1"/>
    <property type="molecule type" value="Genomic_DNA"/>
</dbReference>
<keyword evidence="3" id="KW-1185">Reference proteome</keyword>
<protein>
    <recommendedName>
        <fullName evidence="4">Glycoside hydrolase family 42 N-terminal domain-containing protein</fullName>
    </recommendedName>
</protein>
<dbReference type="Proteomes" id="UP001589818">
    <property type="component" value="Unassembled WGS sequence"/>
</dbReference>
<accession>A0ABV6J6K2</accession>
<evidence type="ECO:0000313" key="3">
    <source>
        <dbReference type="Proteomes" id="UP001589818"/>
    </source>
</evidence>
<feature type="chain" id="PRO_5045140491" description="Glycoside hydrolase family 42 N-terminal domain-containing protein" evidence="1">
    <location>
        <begin position="28"/>
        <end position="709"/>
    </location>
</feature>
<feature type="signal peptide" evidence="1">
    <location>
        <begin position="1"/>
        <end position="27"/>
    </location>
</feature>
<comment type="caution">
    <text evidence="2">The sequence shown here is derived from an EMBL/GenBank/DDBJ whole genome shotgun (WGS) entry which is preliminary data.</text>
</comment>
<gene>
    <name evidence="2" type="ORF">ACFFJ8_04065</name>
</gene>
<reference evidence="2 3" key="1">
    <citation type="submission" date="2024-09" db="EMBL/GenBank/DDBJ databases">
        <authorList>
            <person name="Sun Q."/>
            <person name="Mori K."/>
        </authorList>
    </citation>
    <scope>NUCLEOTIDE SEQUENCE [LARGE SCALE GENOMIC DNA]</scope>
    <source>
        <strain evidence="2 3">CCM 4839</strain>
    </source>
</reference>
<name>A0ABV6J6K2_9BACL</name>
<proteinExistence type="predicted"/>
<dbReference type="RefSeq" id="WP_204820167.1">
    <property type="nucleotide sequence ID" value="NZ_JANHOF010000010.1"/>
</dbReference>
<dbReference type="Gene3D" id="3.20.20.80">
    <property type="entry name" value="Glycosidases"/>
    <property type="match status" value="1"/>
</dbReference>
<keyword evidence="1" id="KW-0732">Signal</keyword>